<comment type="caution">
    <text evidence="2">The sequence shown here is derived from an EMBL/GenBank/DDBJ whole genome shotgun (WGS) entry which is preliminary data.</text>
</comment>
<feature type="transmembrane region" description="Helical" evidence="1">
    <location>
        <begin position="131"/>
        <end position="147"/>
    </location>
</feature>
<keyword evidence="1" id="KW-1133">Transmembrane helix</keyword>
<feature type="transmembrane region" description="Helical" evidence="1">
    <location>
        <begin position="56"/>
        <end position="80"/>
    </location>
</feature>
<feature type="transmembrane region" description="Helical" evidence="1">
    <location>
        <begin position="22"/>
        <end position="41"/>
    </location>
</feature>
<evidence type="ECO:0000313" key="2">
    <source>
        <dbReference type="EMBL" id="GLB66005.1"/>
    </source>
</evidence>
<reference evidence="2 3" key="1">
    <citation type="journal article" date="2023" name="Int. J. Syst. Evol. Microbiol.">
        <title>Arthrobacter mangrovi sp. nov., an actinobacterium isolated from the rhizosphere of a mangrove.</title>
        <authorList>
            <person name="Hamada M."/>
            <person name="Saitou S."/>
            <person name="Enomoto N."/>
            <person name="Nanri K."/>
            <person name="Hidaka K."/>
            <person name="Miura T."/>
            <person name="Tamura T."/>
        </authorList>
    </citation>
    <scope>NUCLEOTIDE SEQUENCE [LARGE SCALE GENOMIC DNA]</scope>
    <source>
        <strain evidence="2 3">NBRC 112813</strain>
    </source>
</reference>
<organism evidence="2 3">
    <name type="scientific">Arthrobacter mangrovi</name>
    <dbReference type="NCBI Taxonomy" id="2966350"/>
    <lineage>
        <taxon>Bacteria</taxon>
        <taxon>Bacillati</taxon>
        <taxon>Actinomycetota</taxon>
        <taxon>Actinomycetes</taxon>
        <taxon>Micrococcales</taxon>
        <taxon>Micrococcaceae</taxon>
        <taxon>Arthrobacter</taxon>
    </lineage>
</organism>
<protein>
    <recommendedName>
        <fullName evidence="4">F420-dependent oxidoreductase</fullName>
    </recommendedName>
</protein>
<sequence>MAEPTLAGPAAGRYNEETAARLFHGATALMAVLGLVLQIMATGESPAQAVAPAHTWWNFLASASLHLNALVFIVSLSLLMEPARAGGPVWRAVRVITLAGTSLLLLLQFTPFRGVPAFAALNPTAVFADRLLHYAVPIMVIVGWLIFGPRPRITPLRVLWSLVYPAAWLLGTLIRGAATSWYPYPLLDVGLAGIGPVLVNSVLVLLLWLGAGFVFLALDLAMGREPDGYLPGFGDEARAEVEDRNL</sequence>
<keyword evidence="1" id="KW-0472">Membrane</keyword>
<dbReference type="Proteomes" id="UP001209654">
    <property type="component" value="Unassembled WGS sequence"/>
</dbReference>
<feature type="transmembrane region" description="Helical" evidence="1">
    <location>
        <begin position="198"/>
        <end position="218"/>
    </location>
</feature>
<accession>A0ABQ5MPU0</accession>
<evidence type="ECO:0000256" key="1">
    <source>
        <dbReference type="SAM" id="Phobius"/>
    </source>
</evidence>
<gene>
    <name evidence="2" type="ORF">AHIS1636_04440</name>
</gene>
<proteinExistence type="predicted"/>
<feature type="transmembrane region" description="Helical" evidence="1">
    <location>
        <begin position="159"/>
        <end position="178"/>
    </location>
</feature>
<dbReference type="InterPro" id="IPR049713">
    <property type="entry name" value="Pr6Pr-like"/>
</dbReference>
<evidence type="ECO:0000313" key="3">
    <source>
        <dbReference type="Proteomes" id="UP001209654"/>
    </source>
</evidence>
<keyword evidence="1" id="KW-0812">Transmembrane</keyword>
<dbReference type="EMBL" id="BRVS01000002">
    <property type="protein sequence ID" value="GLB66005.1"/>
    <property type="molecule type" value="Genomic_DNA"/>
</dbReference>
<evidence type="ECO:0008006" key="4">
    <source>
        <dbReference type="Google" id="ProtNLM"/>
    </source>
</evidence>
<dbReference type="NCBIfam" id="NF038065">
    <property type="entry name" value="Pr6Pr"/>
    <property type="match status" value="1"/>
</dbReference>
<name>A0ABQ5MPU0_9MICC</name>
<feature type="transmembrane region" description="Helical" evidence="1">
    <location>
        <begin position="92"/>
        <end position="111"/>
    </location>
</feature>
<dbReference type="RefSeq" id="WP_264794187.1">
    <property type="nucleotide sequence ID" value="NZ_BRVS01000002.1"/>
</dbReference>
<keyword evidence="3" id="KW-1185">Reference proteome</keyword>